<dbReference type="EMBL" id="DVMJ01000065">
    <property type="protein sequence ID" value="HIU13945.1"/>
    <property type="molecule type" value="Genomic_DNA"/>
</dbReference>
<keyword evidence="2" id="KW-1133">Transmembrane helix</keyword>
<feature type="compositionally biased region" description="Low complexity" evidence="1">
    <location>
        <begin position="124"/>
        <end position="137"/>
    </location>
</feature>
<feature type="compositionally biased region" description="Basic and acidic residues" evidence="1">
    <location>
        <begin position="526"/>
        <end position="541"/>
    </location>
</feature>
<reference evidence="4" key="2">
    <citation type="journal article" date="2021" name="PeerJ">
        <title>Extensive microbial diversity within the chicken gut microbiome revealed by metagenomics and culture.</title>
        <authorList>
            <person name="Gilroy R."/>
            <person name="Ravi A."/>
            <person name="Getino M."/>
            <person name="Pursley I."/>
            <person name="Horton D.L."/>
            <person name="Alikhan N.F."/>
            <person name="Baker D."/>
            <person name="Gharbi K."/>
            <person name="Hall N."/>
            <person name="Watson M."/>
            <person name="Adriaenssens E.M."/>
            <person name="Foster-Nyarko E."/>
            <person name="Jarju S."/>
            <person name="Secka A."/>
            <person name="Antonio M."/>
            <person name="Oren A."/>
            <person name="Chaudhuri R.R."/>
            <person name="La Ragione R."/>
            <person name="Hildebrand F."/>
            <person name="Pallen M.J."/>
        </authorList>
    </citation>
    <scope>NUCLEOTIDE SEQUENCE</scope>
    <source>
        <strain evidence="4">CHK195-11698</strain>
    </source>
</reference>
<evidence type="ECO:0000256" key="2">
    <source>
        <dbReference type="SAM" id="Phobius"/>
    </source>
</evidence>
<evidence type="ECO:0000313" key="5">
    <source>
        <dbReference type="Proteomes" id="UP000824175"/>
    </source>
</evidence>
<keyword evidence="2" id="KW-0472">Membrane</keyword>
<comment type="caution">
    <text evidence="4">The sequence shown here is derived from an EMBL/GenBank/DDBJ whole genome shotgun (WGS) entry which is preliminary data.</text>
</comment>
<dbReference type="InterPro" id="IPR025883">
    <property type="entry name" value="Cadherin-like_domain"/>
</dbReference>
<reference evidence="4" key="1">
    <citation type="submission" date="2020-10" db="EMBL/GenBank/DDBJ databases">
        <authorList>
            <person name="Gilroy R."/>
        </authorList>
    </citation>
    <scope>NUCLEOTIDE SEQUENCE</scope>
    <source>
        <strain evidence="4">CHK195-11698</strain>
    </source>
</reference>
<feature type="region of interest" description="Disordered" evidence="1">
    <location>
        <begin position="104"/>
        <end position="165"/>
    </location>
</feature>
<sequence length="571" mass="61762">MRKIVKYVLVLLLGIMMLTPVKVEAASLSLSASRSSVEVGDTVTFTVSASNGAGRIDLSGAVNDSVFLDNSSQSFSVTATQAGTLTVTASGVLADYDTEADQSFSRSVSVKVNSPSSGGGGSSSGSSGNNGSTSNEETTPEETPEEETPKSTDNTLSSLSVDKGTLSPAFSSDVTDYTVDLTNSETEITISATANDSKASVSGTGLQPLKIGANSFAVDVTSESGSRRSYIVNVNVSETPTVFLEKDGNQMGILNNLESVDIPKGFTETKVTINGQEVTALVNEEGIVTLLYMQNANGEKQFFIYDPNSSDYSIYNPIALCGLDLAVIDIPVDMQAKEGMTYGQVEVDGQTFYGWKFDDTGMENYTLLYLMDGSGTAHYYMHDSVLDNLQIYDNLAPLTAQKLNDMSYDLKVYTYCTYGFGAAAGILLLLMLFFAFKKKRHLAVAGTGMTTEPVKMAKPKKTKKKNKEDDQDQIVMPEEKDTQVDPDLFDEVNKSVSDPEVPADSHVEEDFFSAIPNDAVAFIDPLEPKPKKKTPEVKADVKEEEDEWIDHKMVESVLSDLLDGKQDKKRQ</sequence>
<proteinExistence type="predicted"/>
<dbReference type="Pfam" id="PF12733">
    <property type="entry name" value="Cadherin-like"/>
    <property type="match status" value="1"/>
</dbReference>
<gene>
    <name evidence="4" type="ORF">IAD15_07750</name>
</gene>
<evidence type="ECO:0000313" key="4">
    <source>
        <dbReference type="EMBL" id="HIU13945.1"/>
    </source>
</evidence>
<evidence type="ECO:0000256" key="1">
    <source>
        <dbReference type="SAM" id="MobiDB-lite"/>
    </source>
</evidence>
<feature type="region of interest" description="Disordered" evidence="1">
    <location>
        <begin position="455"/>
        <end position="487"/>
    </location>
</feature>
<feature type="domain" description="Cadherin-like beta-sandwich-like" evidence="3">
    <location>
        <begin position="156"/>
        <end position="235"/>
    </location>
</feature>
<accession>A0A9D1L0N9</accession>
<name>A0A9D1L0N9_9FIRM</name>
<protein>
    <submittedName>
        <fullName evidence="4">Cadherin-like beta sandwich domain-containing protein</fullName>
    </submittedName>
</protein>
<feature type="compositionally biased region" description="Polar residues" evidence="1">
    <location>
        <begin position="151"/>
        <end position="160"/>
    </location>
</feature>
<dbReference type="AlphaFoldDB" id="A0A9D1L0N9"/>
<feature type="region of interest" description="Disordered" evidence="1">
    <location>
        <begin position="525"/>
        <end position="544"/>
    </location>
</feature>
<dbReference type="Proteomes" id="UP000824175">
    <property type="component" value="Unassembled WGS sequence"/>
</dbReference>
<keyword evidence="2" id="KW-0812">Transmembrane</keyword>
<feature type="transmembrane region" description="Helical" evidence="2">
    <location>
        <begin position="412"/>
        <end position="436"/>
    </location>
</feature>
<evidence type="ECO:0000259" key="3">
    <source>
        <dbReference type="Pfam" id="PF12733"/>
    </source>
</evidence>
<organism evidence="4 5">
    <name type="scientific">Candidatus Fimiplasma intestinipullorum</name>
    <dbReference type="NCBI Taxonomy" id="2840825"/>
    <lineage>
        <taxon>Bacteria</taxon>
        <taxon>Bacillati</taxon>
        <taxon>Bacillota</taxon>
        <taxon>Clostridia</taxon>
        <taxon>Eubacteriales</taxon>
        <taxon>Candidatus Fimiplasma</taxon>
    </lineage>
</organism>